<dbReference type="EMBL" id="CM056742">
    <property type="protein sequence ID" value="KAJ8681471.1"/>
    <property type="molecule type" value="Genomic_DNA"/>
</dbReference>
<evidence type="ECO:0000313" key="2">
    <source>
        <dbReference type="Proteomes" id="UP001239111"/>
    </source>
</evidence>
<proteinExistence type="predicted"/>
<sequence>MIWAQRRDGSRFMQYEHHVRSKFGFCQSGNCRRAELWEVKRVQIYRLGDCDIGSGSVLPVVAQIQYARRSTCDDGPPRNSDSVAGRWTHCQTANAGQKRDYGLGGVEPMRCGSSGQWRRSLNWPQDIAGRRSWSQDGGCRAGRKRATLRYILQQTNACKRCGATCVCLRPWRAARGCDRRAATDRPVQAALALM</sequence>
<dbReference type="Proteomes" id="UP001239111">
    <property type="component" value="Chromosome 2"/>
</dbReference>
<reference evidence="1" key="1">
    <citation type="submission" date="2023-04" db="EMBL/GenBank/DDBJ databases">
        <title>A chromosome-level genome assembly of the parasitoid wasp Eretmocerus hayati.</title>
        <authorList>
            <person name="Zhong Y."/>
            <person name="Liu S."/>
            <person name="Liu Y."/>
        </authorList>
    </citation>
    <scope>NUCLEOTIDE SEQUENCE</scope>
    <source>
        <strain evidence="1">ZJU_SS_LIU_2023</strain>
    </source>
</reference>
<organism evidence="1 2">
    <name type="scientific">Eretmocerus hayati</name>
    <dbReference type="NCBI Taxonomy" id="131215"/>
    <lineage>
        <taxon>Eukaryota</taxon>
        <taxon>Metazoa</taxon>
        <taxon>Ecdysozoa</taxon>
        <taxon>Arthropoda</taxon>
        <taxon>Hexapoda</taxon>
        <taxon>Insecta</taxon>
        <taxon>Pterygota</taxon>
        <taxon>Neoptera</taxon>
        <taxon>Endopterygota</taxon>
        <taxon>Hymenoptera</taxon>
        <taxon>Apocrita</taxon>
        <taxon>Proctotrupomorpha</taxon>
        <taxon>Chalcidoidea</taxon>
        <taxon>Aphelinidae</taxon>
        <taxon>Aphelininae</taxon>
        <taxon>Eretmocerus</taxon>
    </lineage>
</organism>
<gene>
    <name evidence="1" type="ORF">QAD02_017258</name>
</gene>
<keyword evidence="2" id="KW-1185">Reference proteome</keyword>
<evidence type="ECO:0000313" key="1">
    <source>
        <dbReference type="EMBL" id="KAJ8681471.1"/>
    </source>
</evidence>
<accession>A0ACC2PDB8</accession>
<name>A0ACC2PDB8_9HYME</name>
<protein>
    <submittedName>
        <fullName evidence="1">Uncharacterized protein</fullName>
    </submittedName>
</protein>
<comment type="caution">
    <text evidence="1">The sequence shown here is derived from an EMBL/GenBank/DDBJ whole genome shotgun (WGS) entry which is preliminary data.</text>
</comment>